<keyword evidence="4" id="KW-1185">Reference proteome</keyword>
<feature type="compositionally biased region" description="Polar residues" evidence="1">
    <location>
        <begin position="125"/>
        <end position="140"/>
    </location>
</feature>
<feature type="compositionally biased region" description="Low complexity" evidence="1">
    <location>
        <begin position="1"/>
        <end position="12"/>
    </location>
</feature>
<feature type="transmembrane region" description="Helical" evidence="2">
    <location>
        <begin position="685"/>
        <end position="703"/>
    </location>
</feature>
<dbReference type="RefSeq" id="XP_033597965.1">
    <property type="nucleotide sequence ID" value="XM_033747342.1"/>
</dbReference>
<name>A0A6A6W0K3_9PEZI</name>
<evidence type="ECO:0000256" key="1">
    <source>
        <dbReference type="SAM" id="MobiDB-lite"/>
    </source>
</evidence>
<sequence length="705" mass="77556">MSSSSENENPSPLHTKPVLRMPSPRRRPLHDRSNSRNNDWAGPSIRMVDDLDVTTYAKTPFPNHPSQILAPRREPPGYAFGDRGSGGARVSDASSATRVPSTETSNPTEDLYPKPLQLRKGQRGSGSVSNSDVESVTDASPWTPASFRLSQDVSPPSTPGVARNSLLPPGGLDIVKEESPPLPPQQEQQPLQTLQPLQDQPTIRAVHPSSAAPSQPLTSAQSKASLTSSTSTDTLVLHYGIEERSNSSSSDLAFPRPPSPVRQAKTPTYAQPRVAKRASSALPASPSRPKINQSSDSLASLDSNSSERPRSSSAPVCVPHVSFTAGTERPSVVQYPVVRAPQSSGSWAQSSQAVPRQKSKKASRMSDRFSGRPLNTQLSNNPSASGQASQSSQTRPQSNVKVLSSVPERKPVPRSRVVEQPSAESLTVPQRTLSNVRPHDWRDSDEHHDVVTELQSPPLRKQRSGYFSRFSSESRPNSSRGSGSRPSSSSSDVAHFIANTIPAWARYYYQRGERGADLAVDGDCRRDSVHSEGTSVSSEPNYRVWRPRTRPRPGDESTDSLAISEARVEQEAYVQGGRRQPMNEPWAPRLRRDKRPISRISAWRAPSFDDAFNFLSWSQGNRQVLLFCLGFFFPPLWIMASFLYVRPPECHEKDATPGQVEAAMAEHMGQIDEIRYQKARWWRNLNRIMSVVGVALIVTIVSVRA</sequence>
<evidence type="ECO:0000313" key="3">
    <source>
        <dbReference type="EMBL" id="KAF2755514.1"/>
    </source>
</evidence>
<feature type="region of interest" description="Disordered" evidence="1">
    <location>
        <begin position="243"/>
        <end position="317"/>
    </location>
</feature>
<feature type="compositionally biased region" description="Low complexity" evidence="1">
    <location>
        <begin position="217"/>
        <end position="230"/>
    </location>
</feature>
<reference evidence="3" key="1">
    <citation type="journal article" date="2020" name="Stud. Mycol.">
        <title>101 Dothideomycetes genomes: a test case for predicting lifestyles and emergence of pathogens.</title>
        <authorList>
            <person name="Haridas S."/>
            <person name="Albert R."/>
            <person name="Binder M."/>
            <person name="Bloem J."/>
            <person name="Labutti K."/>
            <person name="Salamov A."/>
            <person name="Andreopoulos B."/>
            <person name="Baker S."/>
            <person name="Barry K."/>
            <person name="Bills G."/>
            <person name="Bluhm B."/>
            <person name="Cannon C."/>
            <person name="Castanera R."/>
            <person name="Culley D."/>
            <person name="Daum C."/>
            <person name="Ezra D."/>
            <person name="Gonzalez J."/>
            <person name="Henrissat B."/>
            <person name="Kuo A."/>
            <person name="Liang C."/>
            <person name="Lipzen A."/>
            <person name="Lutzoni F."/>
            <person name="Magnuson J."/>
            <person name="Mondo S."/>
            <person name="Nolan M."/>
            <person name="Ohm R."/>
            <person name="Pangilinan J."/>
            <person name="Park H.-J."/>
            <person name="Ramirez L."/>
            <person name="Alfaro M."/>
            <person name="Sun H."/>
            <person name="Tritt A."/>
            <person name="Yoshinaga Y."/>
            <person name="Zwiers L.-H."/>
            <person name="Turgeon B."/>
            <person name="Goodwin S."/>
            <person name="Spatafora J."/>
            <person name="Crous P."/>
            <person name="Grigoriev I."/>
        </authorList>
    </citation>
    <scope>NUCLEOTIDE SEQUENCE</scope>
    <source>
        <strain evidence="3">CBS 121739</strain>
    </source>
</reference>
<feature type="region of interest" description="Disordered" evidence="1">
    <location>
        <begin position="1"/>
        <end position="230"/>
    </location>
</feature>
<feature type="compositionally biased region" description="Polar residues" evidence="1">
    <location>
        <begin position="531"/>
        <end position="540"/>
    </location>
</feature>
<evidence type="ECO:0000256" key="2">
    <source>
        <dbReference type="SAM" id="Phobius"/>
    </source>
</evidence>
<feature type="compositionally biased region" description="Low complexity" evidence="1">
    <location>
        <begin position="277"/>
        <end position="304"/>
    </location>
</feature>
<proteinExistence type="predicted"/>
<feature type="compositionally biased region" description="Low complexity" evidence="1">
    <location>
        <begin position="383"/>
        <end position="393"/>
    </location>
</feature>
<evidence type="ECO:0008006" key="5">
    <source>
        <dbReference type="Google" id="ProtNLM"/>
    </source>
</evidence>
<keyword evidence="2" id="KW-1133">Transmembrane helix</keyword>
<dbReference type="OrthoDB" id="4153178at2759"/>
<feature type="region of interest" description="Disordered" evidence="1">
    <location>
        <begin position="525"/>
        <end position="562"/>
    </location>
</feature>
<dbReference type="GeneID" id="54488396"/>
<feature type="compositionally biased region" description="Low complexity" evidence="1">
    <location>
        <begin position="341"/>
        <end position="353"/>
    </location>
</feature>
<dbReference type="EMBL" id="ML996577">
    <property type="protein sequence ID" value="KAF2755514.1"/>
    <property type="molecule type" value="Genomic_DNA"/>
</dbReference>
<organism evidence="3 4">
    <name type="scientific">Pseudovirgaria hyperparasitica</name>
    <dbReference type="NCBI Taxonomy" id="470096"/>
    <lineage>
        <taxon>Eukaryota</taxon>
        <taxon>Fungi</taxon>
        <taxon>Dikarya</taxon>
        <taxon>Ascomycota</taxon>
        <taxon>Pezizomycotina</taxon>
        <taxon>Dothideomycetes</taxon>
        <taxon>Dothideomycetes incertae sedis</taxon>
        <taxon>Acrospermales</taxon>
        <taxon>Acrospermaceae</taxon>
        <taxon>Pseudovirgaria</taxon>
    </lineage>
</organism>
<evidence type="ECO:0000313" key="4">
    <source>
        <dbReference type="Proteomes" id="UP000799437"/>
    </source>
</evidence>
<feature type="compositionally biased region" description="Polar residues" evidence="1">
    <location>
        <begin position="92"/>
        <end position="108"/>
    </location>
</feature>
<feature type="region of interest" description="Disordered" evidence="1">
    <location>
        <begin position="341"/>
        <end position="491"/>
    </location>
</feature>
<accession>A0A6A6W0K3</accession>
<protein>
    <recommendedName>
        <fullName evidence="5">Serine-rich protein</fullName>
    </recommendedName>
</protein>
<feature type="compositionally biased region" description="Basic and acidic residues" evidence="1">
    <location>
        <begin position="437"/>
        <end position="451"/>
    </location>
</feature>
<feature type="compositionally biased region" description="Polar residues" evidence="1">
    <location>
        <begin position="373"/>
        <end position="382"/>
    </location>
</feature>
<feature type="compositionally biased region" description="Polar residues" evidence="1">
    <location>
        <begin position="422"/>
        <end position="435"/>
    </location>
</feature>
<feature type="compositionally biased region" description="Low complexity" evidence="1">
    <location>
        <begin position="185"/>
        <end position="201"/>
    </location>
</feature>
<keyword evidence="2" id="KW-0472">Membrane</keyword>
<dbReference type="Proteomes" id="UP000799437">
    <property type="component" value="Unassembled WGS sequence"/>
</dbReference>
<feature type="compositionally biased region" description="Low complexity" evidence="1">
    <location>
        <begin position="467"/>
        <end position="491"/>
    </location>
</feature>
<keyword evidence="2" id="KW-0812">Transmembrane</keyword>
<feature type="transmembrane region" description="Helical" evidence="2">
    <location>
        <begin position="624"/>
        <end position="645"/>
    </location>
</feature>
<gene>
    <name evidence="3" type="ORF">EJ05DRAFT_502972</name>
</gene>
<dbReference type="AlphaFoldDB" id="A0A6A6W0K3"/>